<dbReference type="GO" id="GO:0007166">
    <property type="term" value="P:cell surface receptor signaling pathway"/>
    <property type="evidence" value="ECO:0007669"/>
    <property type="project" value="InterPro"/>
</dbReference>
<feature type="region of interest" description="Disordered" evidence="7">
    <location>
        <begin position="446"/>
        <end position="482"/>
    </location>
</feature>
<keyword evidence="4" id="KW-0418">Kinase</keyword>
<proteinExistence type="predicted"/>
<feature type="region of interest" description="Disordered" evidence="7">
    <location>
        <begin position="315"/>
        <end position="407"/>
    </location>
</feature>
<evidence type="ECO:0000256" key="2">
    <source>
        <dbReference type="ARBA" id="ARBA00022679"/>
    </source>
</evidence>
<dbReference type="SMART" id="SM00220">
    <property type="entry name" value="S_TKc"/>
    <property type="match status" value="1"/>
</dbReference>
<feature type="compositionally biased region" description="Basic and acidic residues" evidence="7">
    <location>
        <begin position="393"/>
        <end position="405"/>
    </location>
</feature>
<dbReference type="Proteomes" id="UP000054485">
    <property type="component" value="Unassembled WGS sequence"/>
</dbReference>
<reference evidence="10" key="2">
    <citation type="submission" date="2015-01" db="EMBL/GenBank/DDBJ databases">
        <title>Evolutionary Origins and Diversification of the Mycorrhizal Mutualists.</title>
        <authorList>
            <consortium name="DOE Joint Genome Institute"/>
            <consortium name="Mycorrhizal Genomics Consortium"/>
            <person name="Kohler A."/>
            <person name="Kuo A."/>
            <person name="Nagy L.G."/>
            <person name="Floudas D."/>
            <person name="Copeland A."/>
            <person name="Barry K.W."/>
            <person name="Cichocki N."/>
            <person name="Veneault-Fourrey C."/>
            <person name="LaButti K."/>
            <person name="Lindquist E.A."/>
            <person name="Lipzen A."/>
            <person name="Lundell T."/>
            <person name="Morin E."/>
            <person name="Murat C."/>
            <person name="Riley R."/>
            <person name="Ohm R."/>
            <person name="Sun H."/>
            <person name="Tunlid A."/>
            <person name="Henrissat B."/>
            <person name="Grigoriev I.V."/>
            <person name="Hibbett D.S."/>
            <person name="Martin F."/>
        </authorList>
    </citation>
    <scope>NUCLEOTIDE SEQUENCE [LARGE SCALE GENOMIC DNA]</scope>
    <source>
        <strain evidence="10">UH-Slu-Lm8-n1</strain>
    </source>
</reference>
<evidence type="ECO:0000256" key="5">
    <source>
        <dbReference type="ARBA" id="ARBA00022840"/>
    </source>
</evidence>
<protein>
    <recommendedName>
        <fullName evidence="8">Protein kinase domain-containing protein</fullName>
    </recommendedName>
</protein>
<dbReference type="OrthoDB" id="1668230at2759"/>
<dbReference type="EMBL" id="KN835697">
    <property type="protein sequence ID" value="KIK34830.1"/>
    <property type="molecule type" value="Genomic_DNA"/>
</dbReference>
<dbReference type="PROSITE" id="PS00107">
    <property type="entry name" value="PROTEIN_KINASE_ATP"/>
    <property type="match status" value="1"/>
</dbReference>
<evidence type="ECO:0000313" key="10">
    <source>
        <dbReference type="Proteomes" id="UP000054485"/>
    </source>
</evidence>
<feature type="region of interest" description="Disordered" evidence="7">
    <location>
        <begin position="1149"/>
        <end position="1228"/>
    </location>
</feature>
<reference evidence="9 10" key="1">
    <citation type="submission" date="2014-04" db="EMBL/GenBank/DDBJ databases">
        <authorList>
            <consortium name="DOE Joint Genome Institute"/>
            <person name="Kuo A."/>
            <person name="Ruytinx J."/>
            <person name="Rineau F."/>
            <person name="Colpaert J."/>
            <person name="Kohler A."/>
            <person name="Nagy L.G."/>
            <person name="Floudas D."/>
            <person name="Copeland A."/>
            <person name="Barry K.W."/>
            <person name="Cichocki N."/>
            <person name="Veneault-Fourrey C."/>
            <person name="LaButti K."/>
            <person name="Lindquist E.A."/>
            <person name="Lipzen A."/>
            <person name="Lundell T."/>
            <person name="Morin E."/>
            <person name="Murat C."/>
            <person name="Sun H."/>
            <person name="Tunlid A."/>
            <person name="Henrissat B."/>
            <person name="Grigoriev I.V."/>
            <person name="Hibbett D.S."/>
            <person name="Martin F."/>
            <person name="Nordberg H.P."/>
            <person name="Cantor M.N."/>
            <person name="Hua S.X."/>
        </authorList>
    </citation>
    <scope>NUCLEOTIDE SEQUENCE [LARGE SCALE GENOMIC DNA]</scope>
    <source>
        <strain evidence="9 10">UH-Slu-Lm8-n1</strain>
    </source>
</reference>
<feature type="compositionally biased region" description="Polar residues" evidence="7">
    <location>
        <begin position="108"/>
        <end position="118"/>
    </location>
</feature>
<dbReference type="InterPro" id="IPR059179">
    <property type="entry name" value="MLKL-like_MCAfunc"/>
</dbReference>
<feature type="compositionally biased region" description="Low complexity" evidence="7">
    <location>
        <begin position="82"/>
        <end position="95"/>
    </location>
</feature>
<keyword evidence="5 6" id="KW-0067">ATP-binding</keyword>
<dbReference type="CDD" id="cd21037">
    <property type="entry name" value="MLKL_NTD"/>
    <property type="match status" value="1"/>
</dbReference>
<dbReference type="PROSITE" id="PS00108">
    <property type="entry name" value="PROTEIN_KINASE_ST"/>
    <property type="match status" value="1"/>
</dbReference>
<feature type="region of interest" description="Disordered" evidence="7">
    <location>
        <begin position="1"/>
        <end position="185"/>
    </location>
</feature>
<keyword evidence="3 6" id="KW-0547">Nucleotide-binding</keyword>
<feature type="compositionally biased region" description="Polar residues" evidence="7">
    <location>
        <begin position="724"/>
        <end position="743"/>
    </location>
</feature>
<feature type="compositionally biased region" description="Polar residues" evidence="7">
    <location>
        <begin position="1163"/>
        <end position="1178"/>
    </location>
</feature>
<feature type="compositionally biased region" description="Polar residues" evidence="7">
    <location>
        <begin position="38"/>
        <end position="54"/>
    </location>
</feature>
<feature type="compositionally biased region" description="Basic and acidic residues" evidence="7">
    <location>
        <begin position="356"/>
        <end position="365"/>
    </location>
</feature>
<feature type="compositionally biased region" description="Basic and acidic residues" evidence="7">
    <location>
        <begin position="461"/>
        <end position="475"/>
    </location>
</feature>
<evidence type="ECO:0000313" key="9">
    <source>
        <dbReference type="EMBL" id="KIK34830.1"/>
    </source>
</evidence>
<keyword evidence="10" id="KW-1185">Reference proteome</keyword>
<evidence type="ECO:0000256" key="6">
    <source>
        <dbReference type="PROSITE-ProRule" id="PRU10141"/>
    </source>
</evidence>
<feature type="compositionally biased region" description="Basic and acidic residues" evidence="7">
    <location>
        <begin position="144"/>
        <end position="160"/>
    </location>
</feature>
<sequence length="1602" mass="175893">MTTTPGGRASSPHSRSRPSSRTNPNQSFSALPPEPVQSVHSSPGATTIGLSHTTNSPPIPIDNSNIPQSGGVNTPHDSILLSSSSTSFGTSPTPSVILTHHHHDHAKSSSAPTSPTQRASPSPPASLGPASSNEPSALSRLLHQRADPRGDETPPKESPRRWWSRSPSNERSVSPSRGTSLPFLKRRFRDSAPRLSSSLLMSAEHEPPLPLPLSSSLPNNLSYAPLSNELLSLSREDLQIRDLDDKNIVDEDGDGDGRNGDSLLLSSPEVTLALVSPTSSITEHMNPHTLRSRGIGIEEGERKDDIEHSYWPKLLRMSPKSPSPELSTNASESEVNTRVEETPLHASFTVSPGKGKAREMQDAPHNEPSTLSLPKPPESWYDKFTHRPSALAKGREKEKEGKETDSSWLQARENVSLALNAVLSDSELARLSESGKVFAMEGRVARSTTVTEQGTGTGTGKEAEGSPGSEKEKGAANEGTENKVGTNQKTWLTVKSAIVTVSPVLRTSLTILGDVAKLTPIPGLHEAAKTLLAVWDAVDVVETNRLQCLRLAARCAMAIYSVRAEIADAERDMAAEESQYGSAGIVGLAQEVHGPVMKLNECIEMVHKFLLKLNRRPFIKRFLRSDEIQQEIHACDKALGDAMQMFSISIQIRILKECKRFAMERRIDAGHQAQAQGQGLTPPPIYASPPQTVPISLDRTPRVGIAALPEPCDILPAAPGLSKNPPTQDSPLAPLQSVQSQTNSTVPISPLAELQDLHIAENASDREQDRELFHSTLQRIISARRDDEVLQVLGVRPGEVPEALKAFRRAEEALRDATEKQEGDIFEDGLKRVCVETGIEAMTRLSSVAVKKAEDRDVDVPWDLPPWTITRYEADRLEMIGRGSFSKVYLGSWSGRRVAIKVLSSHTSASLFRKEVEIWRQLKHENVLRMWGASSAQGERPWFIVSEYCSGGSLVSWLKQRKGSEGALTPPGTGAKGDMDLLRCMHHISKGMGYLHDQNVLHEDLKASNVLVDGEGRCVISDFGQSEMKWEASRRSRKPIANGTLRWQAPELLDGAVNLSKATDVYAFAICCVEILGMGDLPYGYRDDTRVAFLVLEQNKRAEIPSTGITSLVEPLIQECWVRDPVQRPVFTHIAATLKRLRKHQGEVESPIPVQAEQLWPGKTSTSTSSEPPRQSPSTHPPGLPATSPSNESDTSLGNEFNTASAGSTGSCGSQPRPFRPIGGPCSNPLHRWEPVVNPDTGNVEMPESRYSGIAIYTPSRKLSLAESLSDSMSSASSHLTSSPETEHRVLEEVRHRRQSHHALGYESSVPMDEQLAERRNELRFRSLAQSNHKFHHSLTLPLWSPSRVELGAVGYLSAPKGEFITLFNAMKPQRTAGSKVTNIPSLNGYLEGPIATGKKFISMRTMTQRGIELISGLLTFPLTDRDETYSERISRRHSFSLRAGHKSAYIYAESTMYRYIEDLAAPREWFKANVKAIVKEYAPLHPIQKEDIILVFGTLCAPEYALFVSHSHPNGQAHFNIFSDRESGRPWGTFTTDAEYPSDEGGPSYIEEIPRKAVFASKVSPVRMNVNAKSNDKDKDWDALVLARLRFPTDATEPTSQ</sequence>
<organism evidence="9 10">
    <name type="scientific">Suillus luteus UH-Slu-Lm8-n1</name>
    <dbReference type="NCBI Taxonomy" id="930992"/>
    <lineage>
        <taxon>Eukaryota</taxon>
        <taxon>Fungi</taxon>
        <taxon>Dikarya</taxon>
        <taxon>Basidiomycota</taxon>
        <taxon>Agaricomycotina</taxon>
        <taxon>Agaricomycetes</taxon>
        <taxon>Agaricomycetidae</taxon>
        <taxon>Boletales</taxon>
        <taxon>Suillineae</taxon>
        <taxon>Suillaceae</taxon>
        <taxon>Suillus</taxon>
    </lineage>
</organism>
<dbReference type="PRINTS" id="PR00109">
    <property type="entry name" value="TYRKINASE"/>
</dbReference>
<dbReference type="InterPro" id="IPR017441">
    <property type="entry name" value="Protein_kinase_ATP_BS"/>
</dbReference>
<evidence type="ECO:0000259" key="8">
    <source>
        <dbReference type="PROSITE" id="PS50011"/>
    </source>
</evidence>
<evidence type="ECO:0000256" key="1">
    <source>
        <dbReference type="ARBA" id="ARBA00022527"/>
    </source>
</evidence>
<dbReference type="InterPro" id="IPR008271">
    <property type="entry name" value="Ser/Thr_kinase_AS"/>
</dbReference>
<keyword evidence="2" id="KW-0808">Transferase</keyword>
<evidence type="ECO:0000256" key="3">
    <source>
        <dbReference type="ARBA" id="ARBA00022741"/>
    </source>
</evidence>
<dbReference type="GO" id="GO:0004674">
    <property type="term" value="F:protein serine/threonine kinase activity"/>
    <property type="evidence" value="ECO:0007669"/>
    <property type="project" value="UniProtKB-KW"/>
</dbReference>
<dbReference type="SUPFAM" id="SSF56112">
    <property type="entry name" value="Protein kinase-like (PK-like)"/>
    <property type="match status" value="1"/>
</dbReference>
<feature type="compositionally biased region" description="Low complexity" evidence="7">
    <location>
        <begin position="8"/>
        <end position="21"/>
    </location>
</feature>
<dbReference type="Gene3D" id="1.10.510.10">
    <property type="entry name" value="Transferase(Phosphotransferase) domain 1"/>
    <property type="match status" value="1"/>
</dbReference>
<feature type="region of interest" description="Disordered" evidence="7">
    <location>
        <begin position="281"/>
        <end position="301"/>
    </location>
</feature>
<feature type="region of interest" description="Disordered" evidence="7">
    <location>
        <begin position="717"/>
        <end position="743"/>
    </location>
</feature>
<dbReference type="PANTHER" id="PTHR44329">
    <property type="entry name" value="SERINE/THREONINE-PROTEIN KINASE TNNI3K-RELATED"/>
    <property type="match status" value="1"/>
</dbReference>
<feature type="compositionally biased region" description="Low complexity" evidence="7">
    <location>
        <begin position="1203"/>
        <end position="1214"/>
    </location>
</feature>
<gene>
    <name evidence="9" type="ORF">CY34DRAFT_812637</name>
</gene>
<feature type="compositionally biased region" description="Polar residues" evidence="7">
    <location>
        <begin position="324"/>
        <end position="334"/>
    </location>
</feature>
<accession>A0A0C9ZBB1</accession>
<dbReference type="Gene3D" id="1.20.930.20">
    <property type="entry name" value="Adaptor protein Cbl, N-terminal domain"/>
    <property type="match status" value="1"/>
</dbReference>
<feature type="binding site" evidence="6">
    <location>
        <position position="901"/>
    </location>
    <ligand>
        <name>ATP</name>
        <dbReference type="ChEBI" id="CHEBI:30616"/>
    </ligand>
</feature>
<name>A0A0C9ZBB1_9AGAM</name>
<feature type="compositionally biased region" description="Polar residues" evidence="7">
    <location>
        <begin position="1187"/>
        <end position="1202"/>
    </location>
</feature>
<dbReference type="InterPro" id="IPR000719">
    <property type="entry name" value="Prot_kinase_dom"/>
</dbReference>
<dbReference type="InterPro" id="IPR011009">
    <property type="entry name" value="Kinase-like_dom_sf"/>
</dbReference>
<dbReference type="InterPro" id="IPR051681">
    <property type="entry name" value="Ser/Thr_Kinases-Pseudokinases"/>
</dbReference>
<dbReference type="PANTHER" id="PTHR44329:SF288">
    <property type="entry name" value="MITOGEN-ACTIVATED PROTEIN KINASE KINASE KINASE 20"/>
    <property type="match status" value="1"/>
</dbReference>
<evidence type="ECO:0000256" key="4">
    <source>
        <dbReference type="ARBA" id="ARBA00022777"/>
    </source>
</evidence>
<evidence type="ECO:0000256" key="7">
    <source>
        <dbReference type="SAM" id="MobiDB-lite"/>
    </source>
</evidence>
<keyword evidence="1" id="KW-0723">Serine/threonine-protein kinase</keyword>
<dbReference type="InParanoid" id="A0A0C9ZBB1"/>
<dbReference type="STRING" id="930992.A0A0C9ZBB1"/>
<dbReference type="PROSITE" id="PS50011">
    <property type="entry name" value="PROTEIN_KINASE_DOM"/>
    <property type="match status" value="1"/>
</dbReference>
<feature type="domain" description="Protein kinase" evidence="8">
    <location>
        <begin position="874"/>
        <end position="1141"/>
    </location>
</feature>
<dbReference type="HOGENOM" id="CLU_001450_0_0_1"/>
<dbReference type="GO" id="GO:0005524">
    <property type="term" value="F:ATP binding"/>
    <property type="evidence" value="ECO:0007669"/>
    <property type="project" value="UniProtKB-UniRule"/>
</dbReference>
<dbReference type="InterPro" id="IPR036537">
    <property type="entry name" value="Adaptor_Cbl_N_dom_sf"/>
</dbReference>
<dbReference type="InterPro" id="IPR001245">
    <property type="entry name" value="Ser-Thr/Tyr_kinase_cat_dom"/>
</dbReference>
<dbReference type="Pfam" id="PF07714">
    <property type="entry name" value="PK_Tyr_Ser-Thr"/>
    <property type="match status" value="1"/>
</dbReference>